<dbReference type="OrthoDB" id="10253869at2759"/>
<keyword evidence="10" id="KW-1185">Reference proteome</keyword>
<dbReference type="HOGENOM" id="CLU_022138_4_2_1"/>
<evidence type="ECO:0000256" key="1">
    <source>
        <dbReference type="ARBA" id="ARBA00005143"/>
    </source>
</evidence>
<evidence type="ECO:0000256" key="4">
    <source>
        <dbReference type="ARBA" id="ARBA00022723"/>
    </source>
</evidence>
<dbReference type="Gene3D" id="3.20.20.70">
    <property type="entry name" value="Aldolase class I"/>
    <property type="match status" value="1"/>
</dbReference>
<dbReference type="CDD" id="cd06558">
    <property type="entry name" value="crotonase-like"/>
    <property type="match status" value="1"/>
</dbReference>
<dbReference type="Gene3D" id="3.90.226.10">
    <property type="entry name" value="2-enoyl-CoA Hydratase, Chain A, domain 1"/>
    <property type="match status" value="1"/>
</dbReference>
<dbReference type="UniPathway" id="UPA00896">
    <property type="reaction ID" value="UER00863"/>
</dbReference>
<keyword evidence="5 9" id="KW-0456">Lyase</keyword>
<dbReference type="InterPro" id="IPR001753">
    <property type="entry name" value="Enoyl-CoA_hydra/iso"/>
</dbReference>
<evidence type="ECO:0000256" key="7">
    <source>
        <dbReference type="SAM" id="MobiDB-lite"/>
    </source>
</evidence>
<gene>
    <name evidence="9" type="ORF">UCRPA7_6072</name>
</gene>
<evidence type="ECO:0000256" key="5">
    <source>
        <dbReference type="ARBA" id="ARBA00023239"/>
    </source>
</evidence>
<feature type="domain" description="Pyruvate carboxyltransferase" evidence="8">
    <location>
        <begin position="1"/>
        <end position="106"/>
    </location>
</feature>
<dbReference type="PANTHER" id="PTHR42738">
    <property type="entry name" value="HYDROXYMETHYLGLUTARYL-COA LYASE"/>
    <property type="match status" value="1"/>
</dbReference>
<dbReference type="KEGG" id="tmn:UCRPA7_6072"/>
<dbReference type="InterPro" id="IPR013785">
    <property type="entry name" value="Aldolase_TIM"/>
</dbReference>
<dbReference type="GO" id="GO:0046872">
    <property type="term" value="F:metal ion binding"/>
    <property type="evidence" value="ECO:0007669"/>
    <property type="project" value="UniProtKB-KW"/>
</dbReference>
<dbReference type="Pfam" id="PF00378">
    <property type="entry name" value="ECH_1"/>
    <property type="match status" value="1"/>
</dbReference>
<keyword evidence="4" id="KW-0479">Metal-binding</keyword>
<dbReference type="eggNOG" id="KOG1681">
    <property type="taxonomic scope" value="Eukaryota"/>
</dbReference>
<dbReference type="SUPFAM" id="SSF51569">
    <property type="entry name" value="Aldolase"/>
    <property type="match status" value="1"/>
</dbReference>
<dbReference type="EC" id="4.1.3.4" evidence="3"/>
<dbReference type="Proteomes" id="UP000014074">
    <property type="component" value="Unassembled WGS sequence"/>
</dbReference>
<dbReference type="PROSITE" id="PS01062">
    <property type="entry name" value="HMG_COA_LYASE"/>
    <property type="match status" value="1"/>
</dbReference>
<reference evidence="10" key="1">
    <citation type="journal article" date="2013" name="Genome Announc.">
        <title>Draft genome sequence of the ascomycete Phaeoacremonium aleophilum strain UCR-PA7, a causal agent of the esca disease complex in grapevines.</title>
        <authorList>
            <person name="Blanco-Ulate B."/>
            <person name="Rolshausen P."/>
            <person name="Cantu D."/>
        </authorList>
    </citation>
    <scope>NUCLEOTIDE SEQUENCE [LARGE SCALE GENOMIC DNA]</scope>
    <source>
        <strain evidence="10">UCR-PA7</strain>
    </source>
</reference>
<evidence type="ECO:0000256" key="2">
    <source>
        <dbReference type="ARBA" id="ARBA00009405"/>
    </source>
</evidence>
<organism evidence="9 10">
    <name type="scientific">Phaeoacremonium minimum (strain UCR-PA7)</name>
    <name type="common">Esca disease fungus</name>
    <name type="synonym">Togninia minima</name>
    <dbReference type="NCBI Taxonomy" id="1286976"/>
    <lineage>
        <taxon>Eukaryota</taxon>
        <taxon>Fungi</taxon>
        <taxon>Dikarya</taxon>
        <taxon>Ascomycota</taxon>
        <taxon>Pezizomycotina</taxon>
        <taxon>Sordariomycetes</taxon>
        <taxon>Sordariomycetidae</taxon>
        <taxon>Togniniales</taxon>
        <taxon>Togniniaceae</taxon>
        <taxon>Phaeoacremonium</taxon>
    </lineage>
</organism>
<dbReference type="PANTHER" id="PTHR42738:SF7">
    <property type="entry name" value="HYDROXYMETHYLGLUTARYL-COA LYASE"/>
    <property type="match status" value="1"/>
</dbReference>
<dbReference type="GO" id="GO:0004419">
    <property type="term" value="F:hydroxymethylglutaryl-CoA lyase activity"/>
    <property type="evidence" value="ECO:0007669"/>
    <property type="project" value="UniProtKB-EC"/>
</dbReference>
<dbReference type="Pfam" id="PF00682">
    <property type="entry name" value="HMGL-like"/>
    <property type="match status" value="1"/>
</dbReference>
<evidence type="ECO:0000256" key="3">
    <source>
        <dbReference type="ARBA" id="ARBA00012910"/>
    </source>
</evidence>
<dbReference type="InterPro" id="IPR000891">
    <property type="entry name" value="PYR_CT"/>
</dbReference>
<evidence type="ECO:0000313" key="9">
    <source>
        <dbReference type="EMBL" id="EON98382.1"/>
    </source>
</evidence>
<dbReference type="eggNOG" id="KOG2368">
    <property type="taxonomic scope" value="Eukaryota"/>
</dbReference>
<dbReference type="PROSITE" id="PS50991">
    <property type="entry name" value="PYR_CT"/>
    <property type="match status" value="1"/>
</dbReference>
<feature type="compositionally biased region" description="Basic and acidic residues" evidence="7">
    <location>
        <begin position="140"/>
        <end position="156"/>
    </location>
</feature>
<dbReference type="RefSeq" id="XP_007916805.1">
    <property type="nucleotide sequence ID" value="XM_007918614.1"/>
</dbReference>
<dbReference type="GO" id="GO:0046951">
    <property type="term" value="P:ketone body biosynthetic process"/>
    <property type="evidence" value="ECO:0007669"/>
    <property type="project" value="TreeGrafter"/>
</dbReference>
<dbReference type="SUPFAM" id="SSF52096">
    <property type="entry name" value="ClpP/crotonase"/>
    <property type="match status" value="1"/>
</dbReference>
<evidence type="ECO:0000259" key="8">
    <source>
        <dbReference type="PROSITE" id="PS50991"/>
    </source>
</evidence>
<protein>
    <recommendedName>
        <fullName evidence="3">hydroxymethylglutaryl-CoA lyase</fullName>
        <ecNumber evidence="3">4.1.3.4</ecNumber>
    </recommendedName>
</protein>
<comment type="catalytic activity">
    <reaction evidence="6">
        <text>(3S)-3-hydroxy-3-methylglutaryl-CoA = acetoacetate + acetyl-CoA</text>
        <dbReference type="Rhea" id="RHEA:24404"/>
        <dbReference type="ChEBI" id="CHEBI:13705"/>
        <dbReference type="ChEBI" id="CHEBI:43074"/>
        <dbReference type="ChEBI" id="CHEBI:57288"/>
        <dbReference type="EC" id="4.1.3.4"/>
    </reaction>
</comment>
<dbReference type="InterPro" id="IPR000138">
    <property type="entry name" value="HMG_CoA_lyase_AS"/>
</dbReference>
<dbReference type="GeneID" id="19326692"/>
<proteinExistence type="inferred from homology"/>
<dbReference type="EMBL" id="KB933218">
    <property type="protein sequence ID" value="EON98382.1"/>
    <property type="molecule type" value="Genomic_DNA"/>
</dbReference>
<sequence>MGCYEVGLGDTLGIGTPKNTQDLLDVLLREVPADRLAGHFHDTYGQGVANVYRAYEKGIRTFDSSVAGLGGCPYAPGARGNVATEDVIYTLENSGINTGVDLDKLITVGRWISDQIGIPYGSRVGAALTSKRAQNLRSSSSEKEKTENSTDKRAARSWEVVKDTGEYRVARSGTALKVTLTRPKNGNSMTDAMLEGLTDLFRSLHKDPLAYHVILEAEGKYFCTGMDLSGGTNTTDMSGEENYYQKVAALFEAIDHAPQTTIALINGPCFGGGVGLTFACDVRLVSPKACWTLSEVKIGVSPAVISKFLVREWGPSTAREGMLSGREITPEELWRIGAVHAITAEGESLASKLDNYLDQLEKAAPRSAAVNKELARRAWLEPGSPDQAALVEKAFHTMMADGGEGQHGIQQFRNKNKSFSWREFWNGRNPFENPIYKKPAE</sequence>
<evidence type="ECO:0000256" key="6">
    <source>
        <dbReference type="ARBA" id="ARBA00049877"/>
    </source>
</evidence>
<dbReference type="InterPro" id="IPR029045">
    <property type="entry name" value="ClpP/crotonase-like_dom_sf"/>
</dbReference>
<dbReference type="InterPro" id="IPR043594">
    <property type="entry name" value="HMGL"/>
</dbReference>
<comment type="similarity">
    <text evidence="2">Belongs to the HMG-CoA lyase family.</text>
</comment>
<dbReference type="GO" id="GO:0006552">
    <property type="term" value="P:L-leucine catabolic process"/>
    <property type="evidence" value="ECO:0007669"/>
    <property type="project" value="TreeGrafter"/>
</dbReference>
<accession>R8BGN0</accession>
<feature type="region of interest" description="Disordered" evidence="7">
    <location>
        <begin position="132"/>
        <end position="156"/>
    </location>
</feature>
<name>R8BGN0_PHAM7</name>
<evidence type="ECO:0000313" key="10">
    <source>
        <dbReference type="Proteomes" id="UP000014074"/>
    </source>
</evidence>
<comment type="pathway">
    <text evidence="1">Metabolic intermediate metabolism; (S)-3-hydroxy-3-methylglutaryl-CoA degradation; acetoacetate from (S)-3-hydroxy-3-methylglutaryl-CoA: step 1/1.</text>
</comment>
<dbReference type="AlphaFoldDB" id="R8BGN0"/>